<evidence type="ECO:0000313" key="3">
    <source>
        <dbReference type="Proteomes" id="UP001482620"/>
    </source>
</evidence>
<dbReference type="Proteomes" id="UP001482620">
    <property type="component" value="Unassembled WGS sequence"/>
</dbReference>
<feature type="region of interest" description="Disordered" evidence="1">
    <location>
        <begin position="110"/>
        <end position="130"/>
    </location>
</feature>
<name>A0ABV0TA99_9TELE</name>
<reference evidence="2 3" key="1">
    <citation type="submission" date="2021-06" db="EMBL/GenBank/DDBJ databases">
        <authorList>
            <person name="Palmer J.M."/>
        </authorList>
    </citation>
    <scope>NUCLEOTIDE SEQUENCE [LARGE SCALE GENOMIC DNA]</scope>
    <source>
        <strain evidence="3">if_2019</strain>
        <tissue evidence="2">Muscle</tissue>
    </source>
</reference>
<evidence type="ECO:0000313" key="2">
    <source>
        <dbReference type="EMBL" id="MEQ2228996.1"/>
    </source>
</evidence>
<gene>
    <name evidence="2" type="ORF">ILYODFUR_014395</name>
</gene>
<organism evidence="2 3">
    <name type="scientific">Ilyodon furcidens</name>
    <name type="common">goldbreast splitfin</name>
    <dbReference type="NCBI Taxonomy" id="33524"/>
    <lineage>
        <taxon>Eukaryota</taxon>
        <taxon>Metazoa</taxon>
        <taxon>Chordata</taxon>
        <taxon>Craniata</taxon>
        <taxon>Vertebrata</taxon>
        <taxon>Euteleostomi</taxon>
        <taxon>Actinopterygii</taxon>
        <taxon>Neopterygii</taxon>
        <taxon>Teleostei</taxon>
        <taxon>Neoteleostei</taxon>
        <taxon>Acanthomorphata</taxon>
        <taxon>Ovalentaria</taxon>
        <taxon>Atherinomorphae</taxon>
        <taxon>Cyprinodontiformes</taxon>
        <taxon>Goodeidae</taxon>
        <taxon>Ilyodon</taxon>
    </lineage>
</organism>
<sequence>MADGPSVEGLEAPLRTSPMATVPRRRRRPGQEPKPAGNSAAAGAAADEDGCAGAAADVDGSGKAAVGRLSSAGAAAAGVERLRRGRRRLEEEQVGEVWFRFGTISMAAQSETPKHSSISSSNKGEGKISTPSPYKARSVSSCCLILFLSSLALSAWSCLWLVSSITFWVRIGPKCR</sequence>
<dbReference type="EMBL" id="JAHRIQ010024381">
    <property type="protein sequence ID" value="MEQ2228996.1"/>
    <property type="molecule type" value="Genomic_DNA"/>
</dbReference>
<feature type="region of interest" description="Disordered" evidence="1">
    <location>
        <begin position="1"/>
        <end position="57"/>
    </location>
</feature>
<feature type="compositionally biased region" description="Low complexity" evidence="1">
    <location>
        <begin position="36"/>
        <end position="57"/>
    </location>
</feature>
<protein>
    <submittedName>
        <fullName evidence="2">Uncharacterized protein</fullName>
    </submittedName>
</protein>
<evidence type="ECO:0000256" key="1">
    <source>
        <dbReference type="SAM" id="MobiDB-lite"/>
    </source>
</evidence>
<comment type="caution">
    <text evidence="2">The sequence shown here is derived from an EMBL/GenBank/DDBJ whole genome shotgun (WGS) entry which is preliminary data.</text>
</comment>
<accession>A0ABV0TA99</accession>
<keyword evidence="3" id="KW-1185">Reference proteome</keyword>
<proteinExistence type="predicted"/>
<feature type="compositionally biased region" description="Polar residues" evidence="1">
    <location>
        <begin position="110"/>
        <end position="123"/>
    </location>
</feature>